<dbReference type="PANTHER" id="PTHR48104:SF30">
    <property type="entry name" value="METACASPASE-1"/>
    <property type="match status" value="1"/>
</dbReference>
<dbReference type="GO" id="GO:0004197">
    <property type="term" value="F:cysteine-type endopeptidase activity"/>
    <property type="evidence" value="ECO:0007669"/>
    <property type="project" value="InterPro"/>
</dbReference>
<protein>
    <recommendedName>
        <fullName evidence="3">Peptidase C14 caspase domain-containing protein</fullName>
    </recommendedName>
</protein>
<keyword evidence="5" id="KW-1185">Reference proteome</keyword>
<reference evidence="4 5" key="1">
    <citation type="journal article" date="2016" name="Mol. Biol. Evol.">
        <title>Comparative Genomics of Early-Diverging Mushroom-Forming Fungi Provides Insights into the Origins of Lignocellulose Decay Capabilities.</title>
        <authorList>
            <person name="Nagy L.G."/>
            <person name="Riley R."/>
            <person name="Tritt A."/>
            <person name="Adam C."/>
            <person name="Daum C."/>
            <person name="Floudas D."/>
            <person name="Sun H."/>
            <person name="Yadav J.S."/>
            <person name="Pangilinan J."/>
            <person name="Larsson K.H."/>
            <person name="Matsuura K."/>
            <person name="Barry K."/>
            <person name="Labutti K."/>
            <person name="Kuo R."/>
            <person name="Ohm R.A."/>
            <person name="Bhattacharya S.S."/>
            <person name="Shirouzu T."/>
            <person name="Yoshinaga Y."/>
            <person name="Martin F.M."/>
            <person name="Grigoriev I.V."/>
            <person name="Hibbett D.S."/>
        </authorList>
    </citation>
    <scope>NUCLEOTIDE SEQUENCE [LARGE SCALE GENOMIC DNA]</scope>
    <source>
        <strain evidence="4 5">L-15889</strain>
    </source>
</reference>
<sequence>MEIIHSKLRRQSLRNDPATGQRKKALLIGIKYDTSGSPESEDFGKLRGPHDDVQSVHDLLTDVYGYRLEDIVVLIDREGGDRRMQPTKVNITREIQQLVRNARPGDRLVFLFAGHSTQLTCSEHTEEDDMDEAIVPMDHSGPEKTKKSKLIMDNWLRKYLIDPLKPGVQLIAILDACHSGTLLDLDHNECNRVVFPWVNLGLRDHDTLRERVVRRDDTMVHSGSVVRFVNQQNRRTASLDAILARLSPQGPLSSRSPSLKFFRSNTATSVEMARGRLAKPFRAMKGVSWKNALRIDALCIKIPRCMSPETMSRWKCNGQCEVKEKPDVPYVISFASCRDEQLTWESSNAGSMTQTMVASLRREPRPRLRKLVESVAHSRHDASLRLHAAERRRRRRARRDPEDERLQVLLENVEFQTVQISSQQRLDMNAVFEF</sequence>
<comment type="similarity">
    <text evidence="1">Belongs to the peptidase C14B family.</text>
</comment>
<dbReference type="GO" id="GO:0005737">
    <property type="term" value="C:cytoplasm"/>
    <property type="evidence" value="ECO:0007669"/>
    <property type="project" value="TreeGrafter"/>
</dbReference>
<dbReference type="GO" id="GO:0006508">
    <property type="term" value="P:proteolysis"/>
    <property type="evidence" value="ECO:0007669"/>
    <property type="project" value="InterPro"/>
</dbReference>
<gene>
    <name evidence="4" type="ORF">DAEQUDRAFT_276836</name>
</gene>
<accession>A0A165Q7P7</accession>
<evidence type="ECO:0000256" key="2">
    <source>
        <dbReference type="SAM" id="MobiDB-lite"/>
    </source>
</evidence>
<dbReference type="InterPro" id="IPR050452">
    <property type="entry name" value="Metacaspase"/>
</dbReference>
<dbReference type="Gene3D" id="3.40.50.12660">
    <property type="match status" value="1"/>
</dbReference>
<dbReference type="InterPro" id="IPR011600">
    <property type="entry name" value="Pept_C14_caspase"/>
</dbReference>
<evidence type="ECO:0000313" key="5">
    <source>
        <dbReference type="Proteomes" id="UP000076727"/>
    </source>
</evidence>
<dbReference type="OrthoDB" id="3223806at2759"/>
<dbReference type="AlphaFoldDB" id="A0A165Q7P7"/>
<dbReference type="EMBL" id="KV429060">
    <property type="protein sequence ID" value="KZT69121.1"/>
    <property type="molecule type" value="Genomic_DNA"/>
</dbReference>
<organism evidence="4 5">
    <name type="scientific">Daedalea quercina L-15889</name>
    <dbReference type="NCBI Taxonomy" id="1314783"/>
    <lineage>
        <taxon>Eukaryota</taxon>
        <taxon>Fungi</taxon>
        <taxon>Dikarya</taxon>
        <taxon>Basidiomycota</taxon>
        <taxon>Agaricomycotina</taxon>
        <taxon>Agaricomycetes</taxon>
        <taxon>Polyporales</taxon>
        <taxon>Fomitopsis</taxon>
    </lineage>
</organism>
<evidence type="ECO:0000313" key="4">
    <source>
        <dbReference type="EMBL" id="KZT69121.1"/>
    </source>
</evidence>
<feature type="compositionally biased region" description="Basic residues" evidence="2">
    <location>
        <begin position="1"/>
        <end position="12"/>
    </location>
</feature>
<proteinExistence type="inferred from homology"/>
<dbReference type="Proteomes" id="UP000076727">
    <property type="component" value="Unassembled WGS sequence"/>
</dbReference>
<feature type="region of interest" description="Disordered" evidence="2">
    <location>
        <begin position="1"/>
        <end position="20"/>
    </location>
</feature>
<evidence type="ECO:0000259" key="3">
    <source>
        <dbReference type="Pfam" id="PF00656"/>
    </source>
</evidence>
<evidence type="ECO:0000256" key="1">
    <source>
        <dbReference type="ARBA" id="ARBA00009005"/>
    </source>
</evidence>
<dbReference type="Pfam" id="PF00656">
    <property type="entry name" value="Peptidase_C14"/>
    <property type="match status" value="1"/>
</dbReference>
<dbReference type="PANTHER" id="PTHR48104">
    <property type="entry name" value="METACASPASE-4"/>
    <property type="match status" value="1"/>
</dbReference>
<feature type="domain" description="Peptidase C14 caspase" evidence="3">
    <location>
        <begin position="22"/>
        <end position="376"/>
    </location>
</feature>
<name>A0A165Q7P7_9APHY</name>